<reference evidence="3 4" key="1">
    <citation type="submission" date="2015-08" db="EMBL/GenBank/DDBJ databases">
        <title>Investigation of the bacterial diversity of lava forest soil.</title>
        <authorList>
            <person name="Lee J.S."/>
        </authorList>
    </citation>
    <scope>NUCLEOTIDE SEQUENCE [LARGE SCALE GENOMIC DNA]</scope>
    <source>
        <strain evidence="3 4">GJW-30</strain>
    </source>
</reference>
<dbReference type="PANTHER" id="PTHR13847">
    <property type="entry name" value="SARCOSINE DEHYDROGENASE-RELATED"/>
    <property type="match status" value="1"/>
</dbReference>
<sequence>MTESVEWPPSLWAAVTAAGPELTALAGSQTADVVVIGAGFTGLSTALHLREKGIGVTVIEAQEPGWGASGRNNGQVIPTLSKPDPEDIVARYGAGGERLVTLIRDSADYLFDLARRYDIDAEAEQNGWVQPVHTPGRIKIAERRVKQWGKYGAPVEMLSREQVRDMLGSDAWYGGFWNRTGGHINPLALTRGLARAVLAAGGVIYARSPVDSFERRGDRWVVKTTGGEVSARSLVLATNAYTGEFSSLAPKIAHEVVPVLSWQMATQPLSDNVRKTIIPGRQAMSDTHAELYFGRYDKRNRLVTGGILLSPFNRAERLKKLLAGRLQKLWPQIGDVTFDYVWNGYVGLTPDWMPRMHKLGPNGFAWAGCNGRAVAMSVALGREFAKAVEGAPDEQLALPFSEPAPIPFHAFSRRIAPLKLIEYRQRDAMEI</sequence>
<evidence type="ECO:0000259" key="2">
    <source>
        <dbReference type="Pfam" id="PF01266"/>
    </source>
</evidence>
<dbReference type="SUPFAM" id="SSF51905">
    <property type="entry name" value="FAD/NAD(P)-binding domain"/>
    <property type="match status" value="1"/>
</dbReference>
<dbReference type="OrthoDB" id="9814969at2"/>
<dbReference type="KEGG" id="vgo:GJW-30_1_03750"/>
<protein>
    <submittedName>
        <fullName evidence="3">Gamma-glutamylputrescine oxidoreductase</fullName>
        <ecNumber evidence="3">1.4.3.-</ecNumber>
    </submittedName>
</protein>
<dbReference type="Proteomes" id="UP000236884">
    <property type="component" value="Chromosome"/>
</dbReference>
<dbReference type="Pfam" id="PF01266">
    <property type="entry name" value="DAO"/>
    <property type="match status" value="1"/>
</dbReference>
<evidence type="ECO:0000313" key="4">
    <source>
        <dbReference type="Proteomes" id="UP000236884"/>
    </source>
</evidence>
<dbReference type="Gene3D" id="3.50.50.60">
    <property type="entry name" value="FAD/NAD(P)-binding domain"/>
    <property type="match status" value="1"/>
</dbReference>
<dbReference type="GO" id="GO:0005737">
    <property type="term" value="C:cytoplasm"/>
    <property type="evidence" value="ECO:0007669"/>
    <property type="project" value="TreeGrafter"/>
</dbReference>
<evidence type="ECO:0000256" key="1">
    <source>
        <dbReference type="ARBA" id="ARBA00023002"/>
    </source>
</evidence>
<dbReference type="InterPro" id="IPR006076">
    <property type="entry name" value="FAD-dep_OxRdtase"/>
</dbReference>
<feature type="domain" description="FAD dependent oxidoreductase" evidence="2">
    <location>
        <begin position="32"/>
        <end position="386"/>
    </location>
</feature>
<dbReference type="InterPro" id="IPR036188">
    <property type="entry name" value="FAD/NAD-bd_sf"/>
</dbReference>
<accession>A0A0S3PZ42</accession>
<name>A0A0S3PZ42_9BRAD</name>
<dbReference type="PANTHER" id="PTHR13847:SF281">
    <property type="entry name" value="FAD DEPENDENT OXIDOREDUCTASE DOMAIN-CONTAINING PROTEIN"/>
    <property type="match status" value="1"/>
</dbReference>
<keyword evidence="4" id="KW-1185">Reference proteome</keyword>
<gene>
    <name evidence="3" type="primary">puuB_1</name>
    <name evidence="3" type="ORF">GJW-30_1_03750</name>
</gene>
<keyword evidence="1 3" id="KW-0560">Oxidoreductase</keyword>
<dbReference type="EMBL" id="AP014946">
    <property type="protein sequence ID" value="BAT61193.1"/>
    <property type="molecule type" value="Genomic_DNA"/>
</dbReference>
<dbReference type="RefSeq" id="WP_096357923.1">
    <property type="nucleotide sequence ID" value="NZ_AP014946.1"/>
</dbReference>
<dbReference type="Gene3D" id="3.30.9.10">
    <property type="entry name" value="D-Amino Acid Oxidase, subunit A, domain 2"/>
    <property type="match status" value="1"/>
</dbReference>
<dbReference type="AlphaFoldDB" id="A0A0S3PZ42"/>
<evidence type="ECO:0000313" key="3">
    <source>
        <dbReference type="EMBL" id="BAT61193.1"/>
    </source>
</evidence>
<dbReference type="GO" id="GO:0016491">
    <property type="term" value="F:oxidoreductase activity"/>
    <property type="evidence" value="ECO:0007669"/>
    <property type="project" value="UniProtKB-KW"/>
</dbReference>
<organism evidence="3 4">
    <name type="scientific">Variibacter gotjawalensis</name>
    <dbReference type="NCBI Taxonomy" id="1333996"/>
    <lineage>
        <taxon>Bacteria</taxon>
        <taxon>Pseudomonadati</taxon>
        <taxon>Pseudomonadota</taxon>
        <taxon>Alphaproteobacteria</taxon>
        <taxon>Hyphomicrobiales</taxon>
        <taxon>Nitrobacteraceae</taxon>
        <taxon>Variibacter</taxon>
    </lineage>
</organism>
<proteinExistence type="predicted"/>
<dbReference type="EC" id="1.4.3.-" evidence="3"/>